<gene>
    <name evidence="6" type="ORF">BCR21_04965</name>
</gene>
<keyword evidence="4" id="KW-0804">Transcription</keyword>
<dbReference type="PROSITE" id="PS51042">
    <property type="entry name" value="CUT"/>
    <property type="match status" value="1"/>
</dbReference>
<evidence type="ECO:0000259" key="5">
    <source>
        <dbReference type="PROSITE" id="PS51042"/>
    </source>
</evidence>
<dbReference type="EMBL" id="MIJZ01000001">
    <property type="protein sequence ID" value="OEG14342.1"/>
    <property type="molecule type" value="Genomic_DNA"/>
</dbReference>
<dbReference type="STRING" id="903984.BCR21_04965"/>
<evidence type="ECO:0000313" key="6">
    <source>
        <dbReference type="EMBL" id="OEG14342.1"/>
    </source>
</evidence>
<evidence type="ECO:0000256" key="4">
    <source>
        <dbReference type="ARBA" id="ARBA00023163"/>
    </source>
</evidence>
<evidence type="ECO:0000313" key="7">
    <source>
        <dbReference type="Proteomes" id="UP000094068"/>
    </source>
</evidence>
<keyword evidence="2" id="KW-0238">DNA-binding</keyword>
<keyword evidence="7" id="KW-1185">Reference proteome</keyword>
<dbReference type="Proteomes" id="UP000094068">
    <property type="component" value="Unassembled WGS sequence"/>
</dbReference>
<sequence length="63" mass="7405">MNENLFEEQINALKEGTISELVIEPKDFTAFREVWKNLPDRMSIVGEAGLNGRIIYRYMKEEK</sequence>
<protein>
    <recommendedName>
        <fullName evidence="5">CUT domain-containing protein</fullName>
    </recommendedName>
</protein>
<reference evidence="7" key="1">
    <citation type="submission" date="2016-09" db="EMBL/GenBank/DDBJ databases">
        <authorList>
            <person name="Gulvik C.A."/>
        </authorList>
    </citation>
    <scope>NUCLEOTIDE SEQUENCE [LARGE SCALE GENOMIC DNA]</scope>
    <source>
        <strain evidence="7">DSM 23328</strain>
    </source>
</reference>
<dbReference type="InterPro" id="IPR003350">
    <property type="entry name" value="CUT_dom"/>
</dbReference>
<evidence type="ECO:0000256" key="1">
    <source>
        <dbReference type="ARBA" id="ARBA00023015"/>
    </source>
</evidence>
<dbReference type="OrthoDB" id="2146345at2"/>
<proteinExistence type="predicted"/>
<keyword evidence="1" id="KW-0805">Transcription regulation</keyword>
<keyword evidence="3" id="KW-0371">Homeobox</keyword>
<comment type="caution">
    <text evidence="6">The sequence shown here is derived from an EMBL/GenBank/DDBJ whole genome shotgun (WGS) entry which is preliminary data.</text>
</comment>
<name>A0A1E5GNS0_9ENTE</name>
<evidence type="ECO:0000256" key="3">
    <source>
        <dbReference type="ARBA" id="ARBA00023155"/>
    </source>
</evidence>
<dbReference type="RefSeq" id="WP_069645380.1">
    <property type="nucleotide sequence ID" value="NZ_MIJZ01000001.1"/>
</dbReference>
<organism evidence="6 7">
    <name type="scientific">Enterococcus ureasiticus</name>
    <dbReference type="NCBI Taxonomy" id="903984"/>
    <lineage>
        <taxon>Bacteria</taxon>
        <taxon>Bacillati</taxon>
        <taxon>Bacillota</taxon>
        <taxon>Bacilli</taxon>
        <taxon>Lactobacillales</taxon>
        <taxon>Enterococcaceae</taxon>
        <taxon>Enterococcus</taxon>
    </lineage>
</organism>
<evidence type="ECO:0000256" key="2">
    <source>
        <dbReference type="ARBA" id="ARBA00023125"/>
    </source>
</evidence>
<dbReference type="AlphaFoldDB" id="A0A1E5GNS0"/>
<accession>A0A1E5GNS0</accession>
<feature type="domain" description="CUT" evidence="5">
    <location>
        <begin position="1"/>
        <end position="61"/>
    </location>
</feature>
<dbReference type="GO" id="GO:0003677">
    <property type="term" value="F:DNA binding"/>
    <property type="evidence" value="ECO:0007669"/>
    <property type="project" value="UniProtKB-KW"/>
</dbReference>